<reference evidence="2" key="1">
    <citation type="submission" date="2020-10" db="EMBL/GenBank/DDBJ databases">
        <authorList>
            <person name="Gilroy R."/>
        </authorList>
    </citation>
    <scope>NUCLEOTIDE SEQUENCE</scope>
    <source>
        <strain evidence="2">CHK188-20938</strain>
    </source>
</reference>
<reference evidence="2" key="2">
    <citation type="journal article" date="2021" name="PeerJ">
        <title>Extensive microbial diversity within the chicken gut microbiome revealed by metagenomics and culture.</title>
        <authorList>
            <person name="Gilroy R."/>
            <person name="Ravi A."/>
            <person name="Getino M."/>
            <person name="Pursley I."/>
            <person name="Horton D.L."/>
            <person name="Alikhan N.F."/>
            <person name="Baker D."/>
            <person name="Gharbi K."/>
            <person name="Hall N."/>
            <person name="Watson M."/>
            <person name="Adriaenssens E.M."/>
            <person name="Foster-Nyarko E."/>
            <person name="Jarju S."/>
            <person name="Secka A."/>
            <person name="Antonio M."/>
            <person name="Oren A."/>
            <person name="Chaudhuri R.R."/>
            <person name="La Ragione R."/>
            <person name="Hildebrand F."/>
            <person name="Pallen M.J."/>
        </authorList>
    </citation>
    <scope>NUCLEOTIDE SEQUENCE</scope>
    <source>
        <strain evidence="2">CHK188-20938</strain>
    </source>
</reference>
<feature type="domain" description="DUF3786" evidence="1">
    <location>
        <begin position="24"/>
        <end position="194"/>
    </location>
</feature>
<comment type="caution">
    <text evidence="2">The sequence shown here is derived from an EMBL/GenBank/DDBJ whole genome shotgun (WGS) entry which is preliminary data.</text>
</comment>
<proteinExistence type="predicted"/>
<dbReference type="EMBL" id="DVOO01000029">
    <property type="protein sequence ID" value="HIV25982.1"/>
    <property type="molecule type" value="Genomic_DNA"/>
</dbReference>
<evidence type="ECO:0000313" key="3">
    <source>
        <dbReference type="Proteomes" id="UP000824169"/>
    </source>
</evidence>
<gene>
    <name evidence="2" type="ORF">IAB71_09460</name>
</gene>
<dbReference type="InterPro" id="IPR024264">
    <property type="entry name" value="DUF3786"/>
</dbReference>
<name>A0A9D1P4L5_9FIRM</name>
<evidence type="ECO:0000259" key="1">
    <source>
        <dbReference type="Pfam" id="PF12654"/>
    </source>
</evidence>
<dbReference type="Proteomes" id="UP000824169">
    <property type="component" value="Unassembled WGS sequence"/>
</dbReference>
<dbReference type="Pfam" id="PF12654">
    <property type="entry name" value="DUF3786"/>
    <property type="match status" value="1"/>
</dbReference>
<sequence>MKETANRAFEEMRQAALERFRGRNPEEIAEKAGVIYRKDSSEFLISSLGREFALSWPDCVFHPPVEGWHHLILLHYLELADGTASSGQWINFGSLREGVIRGTKFDRDAERDLAAFLKNKSPEAVRQCFRRLGAEEIQAKADFCAVIPFLPNYPILVNIWFADEEFPASGKILLEGNADHYLTVEDAVTAGTLVLELLRPEAERREI</sequence>
<dbReference type="AlphaFoldDB" id="A0A9D1P4L5"/>
<organism evidence="2 3">
    <name type="scientific">Candidatus Scatomonas pullistercoris</name>
    <dbReference type="NCBI Taxonomy" id="2840920"/>
    <lineage>
        <taxon>Bacteria</taxon>
        <taxon>Bacillati</taxon>
        <taxon>Bacillota</taxon>
        <taxon>Clostridia</taxon>
        <taxon>Lachnospirales</taxon>
        <taxon>Lachnospiraceae</taxon>
        <taxon>Lachnospiraceae incertae sedis</taxon>
        <taxon>Candidatus Scatomonas</taxon>
    </lineage>
</organism>
<accession>A0A9D1P4L5</accession>
<protein>
    <submittedName>
        <fullName evidence="2">DUF3786 domain-containing protein</fullName>
    </submittedName>
</protein>
<evidence type="ECO:0000313" key="2">
    <source>
        <dbReference type="EMBL" id="HIV25982.1"/>
    </source>
</evidence>